<accession>E0E3M1</accession>
<dbReference type="HAMAP" id="MF_00394">
    <property type="entry name" value="NAD_Glyc3P_dehydrog"/>
    <property type="match status" value="1"/>
</dbReference>
<feature type="binding site" evidence="13">
    <location>
        <position position="106"/>
    </location>
    <ligand>
        <name>sn-glycerol 3-phosphate</name>
        <dbReference type="ChEBI" id="CHEBI:57597"/>
    </ligand>
</feature>
<dbReference type="OrthoDB" id="9812273at2"/>
<dbReference type="RefSeq" id="WP_007789799.1">
    <property type="nucleotide sequence ID" value="NZ_ADGQ01000057.1"/>
</dbReference>
<evidence type="ECO:0000256" key="12">
    <source>
        <dbReference type="ARBA" id="ARBA00080511"/>
    </source>
</evidence>
<name>E0E3M1_9FIRM</name>
<dbReference type="InterPro" id="IPR013328">
    <property type="entry name" value="6PGD_dom2"/>
</dbReference>
<feature type="binding site" evidence="13">
    <location>
        <position position="253"/>
    </location>
    <ligand>
        <name>sn-glycerol 3-phosphate</name>
        <dbReference type="ChEBI" id="CHEBI:57597"/>
    </ligand>
</feature>
<feature type="binding site" evidence="13">
    <location>
        <position position="33"/>
    </location>
    <ligand>
        <name>NADPH</name>
        <dbReference type="ChEBI" id="CHEBI:57783"/>
    </ligand>
</feature>
<dbReference type="UniPathway" id="UPA00940"/>
<evidence type="ECO:0000256" key="14">
    <source>
        <dbReference type="PIRSR" id="PIRSR000114-1"/>
    </source>
</evidence>
<proteinExistence type="inferred from homology"/>
<dbReference type="PANTHER" id="PTHR11728">
    <property type="entry name" value="GLYCEROL-3-PHOSPHATE DEHYDROGENASE"/>
    <property type="match status" value="1"/>
</dbReference>
<dbReference type="AlphaFoldDB" id="E0E3M1"/>
<dbReference type="FunFam" id="3.40.50.720:FF:000019">
    <property type="entry name" value="Glycerol-3-phosphate dehydrogenase [NAD(P)+]"/>
    <property type="match status" value="1"/>
</dbReference>
<comment type="pathway">
    <text evidence="13">Membrane lipid metabolism; glycerophospholipid metabolism.</text>
</comment>
<evidence type="ECO:0000256" key="1">
    <source>
        <dbReference type="ARBA" id="ARBA00011009"/>
    </source>
</evidence>
<dbReference type="InterPro" id="IPR006109">
    <property type="entry name" value="G3P_DH_NAD-dep_C"/>
</dbReference>
<dbReference type="InterPro" id="IPR011128">
    <property type="entry name" value="G3P_DH_NAD-dep_N"/>
</dbReference>
<keyword evidence="13" id="KW-0963">Cytoplasm</keyword>
<comment type="function">
    <text evidence="13">Catalyzes the reduction of the glycolytic intermediate dihydroxyacetone phosphate (DHAP) to sn-glycerol 3-phosphate (G3P), the key precursor for phospholipid synthesis.</text>
</comment>
<dbReference type="FunFam" id="1.10.1040.10:FF:000001">
    <property type="entry name" value="Glycerol-3-phosphate dehydrogenase [NAD(P)+]"/>
    <property type="match status" value="1"/>
</dbReference>
<evidence type="ECO:0000256" key="11">
    <source>
        <dbReference type="ARBA" id="ARBA00069372"/>
    </source>
</evidence>
<dbReference type="PRINTS" id="PR00077">
    <property type="entry name" value="GPDHDRGNASE"/>
</dbReference>
<evidence type="ECO:0000256" key="10">
    <source>
        <dbReference type="ARBA" id="ARBA00066687"/>
    </source>
</evidence>
<dbReference type="GO" id="GO:0008654">
    <property type="term" value="P:phospholipid biosynthetic process"/>
    <property type="evidence" value="ECO:0007669"/>
    <property type="project" value="UniProtKB-KW"/>
</dbReference>
<keyword evidence="2 13" id="KW-0444">Lipid biosynthesis</keyword>
<dbReference type="GO" id="GO:0046168">
    <property type="term" value="P:glycerol-3-phosphate catabolic process"/>
    <property type="evidence" value="ECO:0007669"/>
    <property type="project" value="InterPro"/>
</dbReference>
<dbReference type="Pfam" id="PF01210">
    <property type="entry name" value="NAD_Gly3P_dh_N"/>
    <property type="match status" value="1"/>
</dbReference>
<feature type="binding site" evidence="13">
    <location>
        <position position="136"/>
    </location>
    <ligand>
        <name>sn-glycerol 3-phosphate</name>
        <dbReference type="ChEBI" id="CHEBI:57597"/>
    </ligand>
</feature>
<evidence type="ECO:0000256" key="13">
    <source>
        <dbReference type="HAMAP-Rule" id="MF_00394"/>
    </source>
</evidence>
<dbReference type="SUPFAM" id="SSF51735">
    <property type="entry name" value="NAD(P)-binding Rossmann-fold domains"/>
    <property type="match status" value="1"/>
</dbReference>
<feature type="binding site" evidence="15">
    <location>
        <begin position="253"/>
        <end position="254"/>
    </location>
    <ligand>
        <name>substrate</name>
    </ligand>
</feature>
<dbReference type="EC" id="1.1.1.94" evidence="10 13"/>
<feature type="binding site" evidence="15">
    <location>
        <position position="106"/>
    </location>
    <ligand>
        <name>substrate</name>
    </ligand>
</feature>
<feature type="binding site" evidence="13">
    <location>
        <position position="134"/>
    </location>
    <ligand>
        <name>sn-glycerol 3-phosphate</name>
        <dbReference type="ChEBI" id="CHEBI:57597"/>
    </ligand>
</feature>
<dbReference type="NCBIfam" id="NF000941">
    <property type="entry name" value="PRK00094.1-3"/>
    <property type="match status" value="1"/>
</dbReference>
<keyword evidence="6 13" id="KW-0443">Lipid metabolism</keyword>
<evidence type="ECO:0000256" key="5">
    <source>
        <dbReference type="ARBA" id="ARBA00023027"/>
    </source>
</evidence>
<comment type="catalytic activity">
    <reaction evidence="13">
        <text>sn-glycerol 3-phosphate + NAD(+) = dihydroxyacetone phosphate + NADH + H(+)</text>
        <dbReference type="Rhea" id="RHEA:11092"/>
        <dbReference type="ChEBI" id="CHEBI:15378"/>
        <dbReference type="ChEBI" id="CHEBI:57540"/>
        <dbReference type="ChEBI" id="CHEBI:57597"/>
        <dbReference type="ChEBI" id="CHEBI:57642"/>
        <dbReference type="ChEBI" id="CHEBI:57945"/>
        <dbReference type="EC" id="1.1.1.94"/>
    </reaction>
</comment>
<keyword evidence="4 13" id="KW-0560">Oxidoreductase</keyword>
<feature type="binding site" evidence="13">
    <location>
        <position position="32"/>
    </location>
    <ligand>
        <name>NADPH</name>
        <dbReference type="ChEBI" id="CHEBI:57783"/>
    </ligand>
</feature>
<keyword evidence="3 13" id="KW-0521">NADP</keyword>
<dbReference type="GO" id="GO:0005975">
    <property type="term" value="P:carbohydrate metabolic process"/>
    <property type="evidence" value="ECO:0007669"/>
    <property type="project" value="InterPro"/>
</dbReference>
<dbReference type="GO" id="GO:0046167">
    <property type="term" value="P:glycerol-3-phosphate biosynthetic process"/>
    <property type="evidence" value="ECO:0007669"/>
    <property type="project" value="UniProtKB-UniRule"/>
</dbReference>
<keyword evidence="7 13" id="KW-0594">Phospholipid biosynthesis</keyword>
<dbReference type="PROSITE" id="PS00957">
    <property type="entry name" value="NAD_G3PDH"/>
    <property type="match status" value="1"/>
</dbReference>
<dbReference type="Gene3D" id="1.10.1040.10">
    <property type="entry name" value="N-(1-d-carboxylethyl)-l-norvaline Dehydrogenase, domain 2"/>
    <property type="match status" value="1"/>
</dbReference>
<feature type="binding site" evidence="16">
    <location>
        <position position="138"/>
    </location>
    <ligand>
        <name>NAD(+)</name>
        <dbReference type="ChEBI" id="CHEBI:57540"/>
    </ligand>
</feature>
<feature type="binding site" evidence="13">
    <location>
        <position position="12"/>
    </location>
    <ligand>
        <name>NADPH</name>
        <dbReference type="ChEBI" id="CHEBI:57783"/>
    </ligand>
</feature>
<evidence type="ECO:0000313" key="21">
    <source>
        <dbReference type="Proteomes" id="UP000003244"/>
    </source>
</evidence>
<dbReference type="SUPFAM" id="SSF48179">
    <property type="entry name" value="6-phosphogluconate dehydrogenase C-terminal domain-like"/>
    <property type="match status" value="1"/>
</dbReference>
<keyword evidence="13" id="KW-0547">Nucleotide-binding</keyword>
<dbReference type="Gene3D" id="3.40.50.720">
    <property type="entry name" value="NAD(P)-binding Rossmann-like Domain"/>
    <property type="match status" value="1"/>
</dbReference>
<feature type="binding site" evidence="13">
    <location>
        <position position="242"/>
    </location>
    <ligand>
        <name>sn-glycerol 3-phosphate</name>
        <dbReference type="ChEBI" id="CHEBI:57597"/>
    </ligand>
</feature>
<dbReference type="PIRSF" id="PIRSF000114">
    <property type="entry name" value="Glycerol-3-P_dh"/>
    <property type="match status" value="1"/>
</dbReference>
<dbReference type="InterPro" id="IPR008927">
    <property type="entry name" value="6-PGluconate_DH-like_C_sf"/>
</dbReference>
<keyword evidence="8 13" id="KW-1208">Phospholipid metabolism</keyword>
<feature type="domain" description="Glycerol-3-phosphate dehydrogenase NAD-dependent N-terminal" evidence="18">
    <location>
        <begin position="3"/>
        <end position="155"/>
    </location>
</feature>
<feature type="binding site" evidence="13">
    <location>
        <position position="279"/>
    </location>
    <ligand>
        <name>NADPH</name>
        <dbReference type="ChEBI" id="CHEBI:57783"/>
    </ligand>
</feature>
<dbReference type="GO" id="GO:0005829">
    <property type="term" value="C:cytosol"/>
    <property type="evidence" value="ECO:0007669"/>
    <property type="project" value="TreeGrafter"/>
</dbReference>
<feature type="binding site" evidence="16">
    <location>
        <begin position="8"/>
        <end position="13"/>
    </location>
    <ligand>
        <name>NAD(+)</name>
        <dbReference type="ChEBI" id="CHEBI:57540"/>
    </ligand>
</feature>
<organism evidence="20 21">
    <name type="scientific">Peptostreptococcus stomatis DSM 17678</name>
    <dbReference type="NCBI Taxonomy" id="596315"/>
    <lineage>
        <taxon>Bacteria</taxon>
        <taxon>Bacillati</taxon>
        <taxon>Bacillota</taxon>
        <taxon>Clostridia</taxon>
        <taxon>Peptostreptococcales</taxon>
        <taxon>Peptostreptococcaceae</taxon>
        <taxon>Peptostreptococcus</taxon>
    </lineage>
</organism>
<dbReference type="NCBIfam" id="NF000940">
    <property type="entry name" value="PRK00094.1-2"/>
    <property type="match status" value="1"/>
</dbReference>
<comment type="caution">
    <text evidence="20">The sequence shown here is derived from an EMBL/GenBank/DDBJ whole genome shotgun (WGS) entry which is preliminary data.</text>
</comment>
<dbReference type="STRING" id="596315.HMPREF0634_0515"/>
<comment type="catalytic activity">
    <reaction evidence="9">
        <text>sn-glycerol 3-phosphate + NADP(+) = dihydroxyacetone phosphate + NADPH + H(+)</text>
        <dbReference type="Rhea" id="RHEA:11096"/>
        <dbReference type="ChEBI" id="CHEBI:15378"/>
        <dbReference type="ChEBI" id="CHEBI:57597"/>
        <dbReference type="ChEBI" id="CHEBI:57642"/>
        <dbReference type="ChEBI" id="CHEBI:57783"/>
        <dbReference type="ChEBI" id="CHEBI:58349"/>
        <dbReference type="EC" id="1.1.1.94"/>
    </reaction>
    <physiologicalReaction direction="right-to-left" evidence="9">
        <dbReference type="Rhea" id="RHEA:11098"/>
    </physiologicalReaction>
</comment>
<evidence type="ECO:0000259" key="18">
    <source>
        <dbReference type="Pfam" id="PF01210"/>
    </source>
</evidence>
<comment type="similarity">
    <text evidence="1 13 17">Belongs to the NAD-dependent glycerol-3-phosphate dehydrogenase family.</text>
</comment>
<gene>
    <name evidence="13 20" type="primary">gpsA</name>
    <name evidence="20" type="ORF">HMPREF0634_0515</name>
</gene>
<protein>
    <recommendedName>
        <fullName evidence="11 13">Glycerol-3-phosphate dehydrogenase [NAD(P)+]</fullName>
        <ecNumber evidence="10 13">1.1.1.94</ecNumber>
    </recommendedName>
    <alternativeName>
        <fullName evidence="13">NAD(P)(+)-dependent glycerol-3-phosphate dehydrogenase</fullName>
    </alternativeName>
    <alternativeName>
        <fullName evidence="12 13">NAD(P)H-dependent dihydroxyacetone-phosphate reductase</fullName>
    </alternativeName>
</protein>
<comment type="subcellular location">
    <subcellularLocation>
        <location evidence="13">Cytoplasm</location>
    </subcellularLocation>
</comment>
<dbReference type="Proteomes" id="UP000003244">
    <property type="component" value="Unassembled WGS sequence"/>
</dbReference>
<keyword evidence="5 13" id="KW-0520">NAD</keyword>
<feature type="binding site" evidence="13">
    <location>
        <position position="106"/>
    </location>
    <ligand>
        <name>NADPH</name>
        <dbReference type="ChEBI" id="CHEBI:57783"/>
    </ligand>
</feature>
<feature type="binding site" evidence="13">
    <location>
        <position position="254"/>
    </location>
    <ligand>
        <name>sn-glycerol 3-phosphate</name>
        <dbReference type="ChEBI" id="CHEBI:57597"/>
    </ligand>
</feature>
<dbReference type="InterPro" id="IPR036291">
    <property type="entry name" value="NAD(P)-bd_dom_sf"/>
</dbReference>
<dbReference type="Pfam" id="PF07479">
    <property type="entry name" value="NAD_Gly3P_dh_C"/>
    <property type="match status" value="1"/>
</dbReference>
<feature type="binding site" evidence="13">
    <location>
        <position position="189"/>
    </location>
    <ligand>
        <name>sn-glycerol 3-phosphate</name>
        <dbReference type="ChEBI" id="CHEBI:57597"/>
    </ligand>
</feature>
<dbReference type="GO" id="GO:0141152">
    <property type="term" value="F:glycerol-3-phosphate dehydrogenase (NAD+) activity"/>
    <property type="evidence" value="ECO:0007669"/>
    <property type="project" value="RHEA"/>
</dbReference>
<feature type="binding site" evidence="13">
    <location>
        <position position="277"/>
    </location>
    <ligand>
        <name>NADPH</name>
        <dbReference type="ChEBI" id="CHEBI:57783"/>
    </ligand>
</feature>
<evidence type="ECO:0000256" key="6">
    <source>
        <dbReference type="ARBA" id="ARBA00023098"/>
    </source>
</evidence>
<dbReference type="GO" id="GO:0051287">
    <property type="term" value="F:NAD binding"/>
    <property type="evidence" value="ECO:0007669"/>
    <property type="project" value="InterPro"/>
</dbReference>
<keyword evidence="21" id="KW-1185">Reference proteome</keyword>
<evidence type="ECO:0000256" key="17">
    <source>
        <dbReference type="RuleBase" id="RU000437"/>
    </source>
</evidence>
<feature type="binding site" evidence="13">
    <location>
        <position position="252"/>
    </location>
    <ligand>
        <name>sn-glycerol 3-phosphate</name>
        <dbReference type="ChEBI" id="CHEBI:57597"/>
    </ligand>
</feature>
<evidence type="ECO:0000256" key="16">
    <source>
        <dbReference type="PIRSR" id="PIRSR000114-3"/>
    </source>
</evidence>
<evidence type="ECO:0000313" key="20">
    <source>
        <dbReference type="EMBL" id="EFM64515.1"/>
    </source>
</evidence>
<evidence type="ECO:0000256" key="7">
    <source>
        <dbReference type="ARBA" id="ARBA00023209"/>
    </source>
</evidence>
<dbReference type="InterPro" id="IPR006168">
    <property type="entry name" value="G3P_DH_NAD-dep"/>
</dbReference>
<feature type="binding site" evidence="16">
    <location>
        <position position="253"/>
    </location>
    <ligand>
        <name>NAD(+)</name>
        <dbReference type="ChEBI" id="CHEBI:57540"/>
    </ligand>
</feature>
<feature type="domain" description="Glycerol-3-phosphate dehydrogenase NAD-dependent C-terminal" evidence="19">
    <location>
        <begin position="178"/>
        <end position="319"/>
    </location>
</feature>
<evidence type="ECO:0000256" key="9">
    <source>
        <dbReference type="ARBA" id="ARBA00052716"/>
    </source>
</evidence>
<dbReference type="NCBIfam" id="NF000942">
    <property type="entry name" value="PRK00094.1-4"/>
    <property type="match status" value="1"/>
</dbReference>
<evidence type="ECO:0000256" key="4">
    <source>
        <dbReference type="ARBA" id="ARBA00023002"/>
    </source>
</evidence>
<evidence type="ECO:0000256" key="8">
    <source>
        <dbReference type="ARBA" id="ARBA00023264"/>
    </source>
</evidence>
<feature type="binding site" evidence="13">
    <location>
        <position position="253"/>
    </location>
    <ligand>
        <name>NADPH</name>
        <dbReference type="ChEBI" id="CHEBI:57783"/>
    </ligand>
</feature>
<feature type="binding site" evidence="13">
    <location>
        <position position="138"/>
    </location>
    <ligand>
        <name>NADPH</name>
        <dbReference type="ChEBI" id="CHEBI:57783"/>
    </ligand>
</feature>
<dbReference type="eggNOG" id="COG0240">
    <property type="taxonomic scope" value="Bacteria"/>
</dbReference>
<dbReference type="EMBL" id="ADGQ01000057">
    <property type="protein sequence ID" value="EFM64515.1"/>
    <property type="molecule type" value="Genomic_DNA"/>
</dbReference>
<evidence type="ECO:0000256" key="3">
    <source>
        <dbReference type="ARBA" id="ARBA00022857"/>
    </source>
</evidence>
<feature type="active site" description="Proton acceptor" evidence="13 14">
    <location>
        <position position="189"/>
    </location>
</feature>
<dbReference type="PANTHER" id="PTHR11728:SF1">
    <property type="entry name" value="GLYCEROL-3-PHOSPHATE DEHYDROGENASE [NAD(+)] 2, CHLOROPLASTIC"/>
    <property type="match status" value="1"/>
</dbReference>
<dbReference type="GO" id="GO:0141153">
    <property type="term" value="F:glycerol-3-phosphate dehydrogenase (NADP+) activity"/>
    <property type="evidence" value="ECO:0007669"/>
    <property type="project" value="RHEA"/>
</dbReference>
<feature type="binding site" evidence="13">
    <location>
        <position position="49"/>
    </location>
    <ligand>
        <name>NADPH</name>
        <dbReference type="ChEBI" id="CHEBI:57783"/>
    </ligand>
</feature>
<evidence type="ECO:0000256" key="15">
    <source>
        <dbReference type="PIRSR" id="PIRSR000114-2"/>
    </source>
</evidence>
<evidence type="ECO:0000256" key="2">
    <source>
        <dbReference type="ARBA" id="ARBA00022516"/>
    </source>
</evidence>
<reference evidence="20 21" key="1">
    <citation type="submission" date="2010-08" db="EMBL/GenBank/DDBJ databases">
        <authorList>
            <person name="Harkins D.M."/>
            <person name="Madupu R."/>
            <person name="Durkin A.S."/>
            <person name="Torralba M."/>
            <person name="Methe B."/>
            <person name="Sutton G.G."/>
            <person name="Nelson K.E."/>
        </authorList>
    </citation>
    <scope>NUCLEOTIDE SEQUENCE [LARGE SCALE GENOMIC DNA]</scope>
    <source>
        <strain evidence="20 21">DSM 17678</strain>
    </source>
</reference>
<sequence>MSKVCVLGAGSWGTALASVLVENGHEVLIWARRQDQVDEINNKNTNEKYLPGVKLSESLKASSRIDQVVGGAEFIVLAVPSQQVRPVCNEIADKIGPDQVLVNVAKGIEKDTSKRISEVCLEVLPKNPYCMLSGPSHAEEVSKNMPTTLVAASESVYISQRVQDLFMNEYLRVYTNTDMIGVELGGTTKNIIAFGAGILDGMGYGDNSKAALMTRGIAEISRFGVALGADISTFSGLSGIGDLIVTCTSMHSRNRRAGILIGQGYSLEDTKKKIEMVVEGITATEAVYKIAKELNVEMPITECIYKVVEGQIDPKTAVKELMTRNKKYENESIFKL</sequence>
<evidence type="ECO:0000259" key="19">
    <source>
        <dbReference type="Pfam" id="PF07479"/>
    </source>
</evidence>
<dbReference type="GO" id="GO:0006650">
    <property type="term" value="P:glycerophospholipid metabolic process"/>
    <property type="evidence" value="ECO:0007669"/>
    <property type="project" value="UniProtKB-UniRule"/>
</dbReference>
<dbReference type="GeneID" id="84800861"/>
<feature type="binding site" evidence="13">
    <location>
        <position position="11"/>
    </location>
    <ligand>
        <name>NADPH</name>
        <dbReference type="ChEBI" id="CHEBI:57783"/>
    </ligand>
</feature>